<evidence type="ECO:0000259" key="12">
    <source>
        <dbReference type="PROSITE" id="PS01124"/>
    </source>
</evidence>
<dbReference type="AlphaFoldDB" id="A0A377XQ13"/>
<dbReference type="SUPFAM" id="SSF46689">
    <property type="entry name" value="Homeodomain-like"/>
    <property type="match status" value="1"/>
</dbReference>
<gene>
    <name evidence="13" type="primary">araC_3</name>
    <name evidence="13" type="ORF">NCTC5047_05018</name>
</gene>
<dbReference type="Pfam" id="PF00165">
    <property type="entry name" value="HTH_AraC"/>
    <property type="match status" value="1"/>
</dbReference>
<keyword evidence="5" id="KW-0054">Arabinose catabolism</keyword>
<dbReference type="PROSITE" id="PS01124">
    <property type="entry name" value="HTH_ARAC_FAMILY_2"/>
    <property type="match status" value="1"/>
</dbReference>
<evidence type="ECO:0000256" key="1">
    <source>
        <dbReference type="ARBA" id="ARBA00004496"/>
    </source>
</evidence>
<evidence type="ECO:0000256" key="3">
    <source>
        <dbReference type="ARBA" id="ARBA00022490"/>
    </source>
</evidence>
<dbReference type="GO" id="GO:0005737">
    <property type="term" value="C:cytoplasm"/>
    <property type="evidence" value="ECO:0007669"/>
    <property type="project" value="UniProtKB-SubCell"/>
</dbReference>
<name>A0A377XQ13_KLEPN</name>
<keyword evidence="8" id="KW-0010">Activator</keyword>
<protein>
    <recommendedName>
        <fullName evidence="11">Arabinose operon regulatory protein</fullName>
    </recommendedName>
</protein>
<dbReference type="PANTHER" id="PTHR46796">
    <property type="entry name" value="HTH-TYPE TRANSCRIPTIONAL ACTIVATOR RHAS-RELATED"/>
    <property type="match status" value="1"/>
</dbReference>
<proteinExistence type="predicted"/>
<comment type="subcellular location">
    <subcellularLocation>
        <location evidence="1">Cytoplasm</location>
    </subcellularLocation>
</comment>
<evidence type="ECO:0000256" key="10">
    <source>
        <dbReference type="ARBA" id="ARBA00023277"/>
    </source>
</evidence>
<evidence type="ECO:0000313" key="13">
    <source>
        <dbReference type="EMBL" id="STT83991.1"/>
    </source>
</evidence>
<dbReference type="EMBL" id="UGLH01000006">
    <property type="protein sequence ID" value="STT83991.1"/>
    <property type="molecule type" value="Genomic_DNA"/>
</dbReference>
<dbReference type="GO" id="GO:0003700">
    <property type="term" value="F:DNA-binding transcription factor activity"/>
    <property type="evidence" value="ECO:0007669"/>
    <property type="project" value="InterPro"/>
</dbReference>
<dbReference type="FunFam" id="1.10.10.60:FF:000163">
    <property type="entry name" value="Arabinose operon transcriptional regulator"/>
    <property type="match status" value="1"/>
</dbReference>
<keyword evidence="3" id="KW-0963">Cytoplasm</keyword>
<evidence type="ECO:0000256" key="7">
    <source>
        <dbReference type="ARBA" id="ARBA00023125"/>
    </source>
</evidence>
<keyword evidence="7" id="KW-0238">DNA-binding</keyword>
<keyword evidence="6" id="KW-0805">Transcription regulation</keyword>
<sequence>MAETQNDPLLPGYSFNAHLVTGLTPIEAQGYLDFFIDRPLGMKGYILNLTIRGEGVINNHGEQFVCRPAICCCSRPGKFITMAAIPTPASGITSGSTSARAPTGTSGSTGQRFFAQTGFFRPDEQWQARFGELFGQIVDAGQGAGRYSELLAINLLEQLLLRRMEAINESLHPPLDNRVRDACQYISDHLADSHFDIASVAQHVCLSPSRLSHLFRQQLGVSVLGWREDQRISQAKLLLSTNADADRHRWAQRRLRRSALFFPRV</sequence>
<keyword evidence="9" id="KW-0804">Transcription</keyword>
<evidence type="ECO:0000256" key="4">
    <source>
        <dbReference type="ARBA" id="ARBA00022491"/>
    </source>
</evidence>
<dbReference type="InterPro" id="IPR018060">
    <property type="entry name" value="HTH_AraC"/>
</dbReference>
<organism evidence="13 14">
    <name type="scientific">Klebsiella pneumoniae</name>
    <dbReference type="NCBI Taxonomy" id="573"/>
    <lineage>
        <taxon>Bacteria</taxon>
        <taxon>Pseudomonadati</taxon>
        <taxon>Pseudomonadota</taxon>
        <taxon>Gammaproteobacteria</taxon>
        <taxon>Enterobacterales</taxon>
        <taxon>Enterobacteriaceae</taxon>
        <taxon>Klebsiella/Raoultella group</taxon>
        <taxon>Klebsiella</taxon>
        <taxon>Klebsiella pneumoniae complex</taxon>
    </lineage>
</organism>
<evidence type="ECO:0000256" key="9">
    <source>
        <dbReference type="ARBA" id="ARBA00023163"/>
    </source>
</evidence>
<comment type="subunit">
    <text evidence="2">Homodimer.</text>
</comment>
<accession>A0A377XQ13</accession>
<keyword evidence="4" id="KW-0678">Repressor</keyword>
<evidence type="ECO:0000256" key="6">
    <source>
        <dbReference type="ARBA" id="ARBA00023015"/>
    </source>
</evidence>
<reference evidence="13 14" key="1">
    <citation type="submission" date="2018-06" db="EMBL/GenBank/DDBJ databases">
        <authorList>
            <consortium name="Pathogen Informatics"/>
            <person name="Doyle S."/>
        </authorList>
    </citation>
    <scope>NUCLEOTIDE SEQUENCE [LARGE SCALE GENOMIC DNA]</scope>
    <source>
        <strain evidence="13 14">NCTC5047</strain>
    </source>
</reference>
<evidence type="ECO:0000256" key="8">
    <source>
        <dbReference type="ARBA" id="ARBA00023159"/>
    </source>
</evidence>
<evidence type="ECO:0000256" key="11">
    <source>
        <dbReference type="ARBA" id="ARBA00044978"/>
    </source>
</evidence>
<dbReference type="InterPro" id="IPR037923">
    <property type="entry name" value="HTH-like"/>
</dbReference>
<dbReference type="InterPro" id="IPR050204">
    <property type="entry name" value="AraC_XylS_family_regulators"/>
</dbReference>
<keyword evidence="10" id="KW-0119">Carbohydrate metabolism</keyword>
<dbReference type="SUPFAM" id="SSF51215">
    <property type="entry name" value="Regulatory protein AraC"/>
    <property type="match status" value="1"/>
</dbReference>
<evidence type="ECO:0000313" key="14">
    <source>
        <dbReference type="Proteomes" id="UP000254340"/>
    </source>
</evidence>
<dbReference type="Proteomes" id="UP000254340">
    <property type="component" value="Unassembled WGS sequence"/>
</dbReference>
<dbReference type="GO" id="GO:0019568">
    <property type="term" value="P:arabinose catabolic process"/>
    <property type="evidence" value="ECO:0007669"/>
    <property type="project" value="UniProtKB-KW"/>
</dbReference>
<dbReference type="Gene3D" id="1.10.10.60">
    <property type="entry name" value="Homeodomain-like"/>
    <property type="match status" value="1"/>
</dbReference>
<evidence type="ECO:0000256" key="2">
    <source>
        <dbReference type="ARBA" id="ARBA00011738"/>
    </source>
</evidence>
<dbReference type="Gene3D" id="2.60.120.280">
    <property type="entry name" value="Regulatory protein AraC"/>
    <property type="match status" value="2"/>
</dbReference>
<feature type="domain" description="HTH araC/xylS-type" evidence="12">
    <location>
        <begin position="180"/>
        <end position="265"/>
    </location>
</feature>
<evidence type="ECO:0000256" key="5">
    <source>
        <dbReference type="ARBA" id="ARBA00022935"/>
    </source>
</evidence>
<dbReference type="InterPro" id="IPR009057">
    <property type="entry name" value="Homeodomain-like_sf"/>
</dbReference>
<dbReference type="GO" id="GO:0043565">
    <property type="term" value="F:sequence-specific DNA binding"/>
    <property type="evidence" value="ECO:0007669"/>
    <property type="project" value="InterPro"/>
</dbReference>